<dbReference type="GO" id="GO:0010369">
    <property type="term" value="C:chromocenter"/>
    <property type="evidence" value="ECO:0007669"/>
    <property type="project" value="TreeGrafter"/>
</dbReference>
<keyword evidence="6" id="KW-1185">Reference proteome</keyword>
<sequence>MAETRRQNKIISKGSKLPVTIEDAIEDALIVCLDYGARKYRGILLDSNKRNIPHGVCSRFKGAEGNGIETEDGNIEVPATYFRHTYMQHENKMKEHVPVKNVHKDKNTRQHIRLRPRQMLCNKCKAMCQETDKGIVPITAVPKQGTKPENTTNNKTTASPSKEGFRRRPSNQNLKAENHSVSKTIKLEKLPDKISMMNTNMTKASPFIKINIGAGTVLQIPPRLHGDEVDGVSNKGDSKSSEPKTVNQLDDSSHRKLKKLKFKELEKECENDSVAEHISADIYHHKKHKRKHKRKHEEELKNSADDMVKKCDENNDNLQYCDSNQQTIMSQRPRLLYTWRQNKGLSPRRDIDNTYNIKMSPQQSVQSIDKIDLKPRKEYRLRSREKSIEEVNESCVSSDSSHTSMSESDDNVMMSAGSEDDNEVQFNASSVNEDSQSSAEDNEEEEEADGPPVELDENIEVLRPLMMKIQTRDVTKCIKTDGRTVQLGDIVWGKIKGFPWWPGRVLSIAVSSRESGVVLRQLAHLAWFGSSTMSHIQCSDLYPFLEDFKVRYNKKKRGPYKMAIKQATIAAQSLTNTHHIDFTEFDL</sequence>
<dbReference type="PANTHER" id="PTHR16112">
    <property type="entry name" value="METHYL-CPG BINDING PROTEIN, DROSOPHILA"/>
    <property type="match status" value="1"/>
</dbReference>
<proteinExistence type="predicted"/>
<dbReference type="SUPFAM" id="SSF63748">
    <property type="entry name" value="Tudor/PWWP/MBT"/>
    <property type="match status" value="1"/>
</dbReference>
<dbReference type="PANTHER" id="PTHR16112:SF22">
    <property type="entry name" value="PWWP DOMAIN-CONTAINING 2B"/>
    <property type="match status" value="1"/>
</dbReference>
<feature type="compositionally biased region" description="Polar residues" evidence="3">
    <location>
        <begin position="353"/>
        <end position="367"/>
    </location>
</feature>
<feature type="domain" description="PWWP" evidence="4">
    <location>
        <begin position="487"/>
        <end position="547"/>
    </location>
</feature>
<accession>A0A8S3T5L5</accession>
<feature type="region of interest" description="Disordered" evidence="3">
    <location>
        <begin position="222"/>
        <end position="253"/>
    </location>
</feature>
<dbReference type="Proteomes" id="UP000683360">
    <property type="component" value="Unassembled WGS sequence"/>
</dbReference>
<feature type="compositionally biased region" description="Basic residues" evidence="3">
    <location>
        <begin position="284"/>
        <end position="295"/>
    </location>
</feature>
<feature type="region of interest" description="Disordered" evidence="3">
    <location>
        <begin position="280"/>
        <end position="304"/>
    </location>
</feature>
<evidence type="ECO:0000313" key="5">
    <source>
        <dbReference type="EMBL" id="CAG2229120.1"/>
    </source>
</evidence>
<feature type="compositionally biased region" description="Acidic residues" evidence="3">
    <location>
        <begin position="440"/>
        <end position="455"/>
    </location>
</feature>
<dbReference type="PROSITE" id="PS50812">
    <property type="entry name" value="PWWP"/>
    <property type="match status" value="1"/>
</dbReference>
<dbReference type="GO" id="GO:0005634">
    <property type="term" value="C:nucleus"/>
    <property type="evidence" value="ECO:0007669"/>
    <property type="project" value="TreeGrafter"/>
</dbReference>
<comment type="caution">
    <text evidence="5">The sequence shown here is derived from an EMBL/GenBank/DDBJ whole genome shotgun (WGS) entry which is preliminary data.</text>
</comment>
<evidence type="ECO:0000256" key="2">
    <source>
        <dbReference type="ARBA" id="ARBA00023163"/>
    </source>
</evidence>
<dbReference type="SMART" id="SM00293">
    <property type="entry name" value="PWWP"/>
    <property type="match status" value="1"/>
</dbReference>
<keyword evidence="2" id="KW-0804">Transcription</keyword>
<evidence type="ECO:0000313" key="6">
    <source>
        <dbReference type="Proteomes" id="UP000683360"/>
    </source>
</evidence>
<feature type="compositionally biased region" description="Low complexity" evidence="3">
    <location>
        <begin position="394"/>
        <end position="406"/>
    </location>
</feature>
<evidence type="ECO:0000256" key="3">
    <source>
        <dbReference type="SAM" id="MobiDB-lite"/>
    </source>
</evidence>
<feature type="region of interest" description="Disordered" evidence="3">
    <location>
        <begin position="347"/>
        <end position="371"/>
    </location>
</feature>
<feature type="region of interest" description="Disordered" evidence="3">
    <location>
        <begin position="384"/>
        <end position="455"/>
    </location>
</feature>
<dbReference type="EMBL" id="CAJPWZ010002016">
    <property type="protein sequence ID" value="CAG2229120.1"/>
    <property type="molecule type" value="Genomic_DNA"/>
</dbReference>
<keyword evidence="1" id="KW-0805">Transcription regulation</keyword>
<evidence type="ECO:0000256" key="1">
    <source>
        <dbReference type="ARBA" id="ARBA00023015"/>
    </source>
</evidence>
<protein>
    <submittedName>
        <fullName evidence="5">PWWP domain-containing protein 2A</fullName>
    </submittedName>
</protein>
<feature type="region of interest" description="Disordered" evidence="3">
    <location>
        <begin position="141"/>
        <end position="178"/>
    </location>
</feature>
<dbReference type="OrthoDB" id="5964980at2759"/>
<dbReference type="FunFam" id="2.30.30.140:FF:000036">
    <property type="entry name" value="PWWP domain-containing protein 2A"/>
    <property type="match status" value="1"/>
</dbReference>
<gene>
    <name evidence="5" type="ORF">MEDL_42052</name>
</gene>
<dbReference type="Gene3D" id="2.30.30.140">
    <property type="match status" value="1"/>
</dbReference>
<dbReference type="Pfam" id="PF00855">
    <property type="entry name" value="PWWP"/>
    <property type="match status" value="1"/>
</dbReference>
<evidence type="ECO:0000259" key="4">
    <source>
        <dbReference type="PROSITE" id="PS50812"/>
    </source>
</evidence>
<organism evidence="5 6">
    <name type="scientific">Mytilus edulis</name>
    <name type="common">Blue mussel</name>
    <dbReference type="NCBI Taxonomy" id="6550"/>
    <lineage>
        <taxon>Eukaryota</taxon>
        <taxon>Metazoa</taxon>
        <taxon>Spiralia</taxon>
        <taxon>Lophotrochozoa</taxon>
        <taxon>Mollusca</taxon>
        <taxon>Bivalvia</taxon>
        <taxon>Autobranchia</taxon>
        <taxon>Pteriomorphia</taxon>
        <taxon>Mytilida</taxon>
        <taxon>Mytiloidea</taxon>
        <taxon>Mytilidae</taxon>
        <taxon>Mytilinae</taxon>
        <taxon>Mytilus</taxon>
    </lineage>
</organism>
<reference evidence="5" key="1">
    <citation type="submission" date="2021-03" db="EMBL/GenBank/DDBJ databases">
        <authorList>
            <person name="Bekaert M."/>
        </authorList>
    </citation>
    <scope>NUCLEOTIDE SEQUENCE</scope>
</reference>
<dbReference type="AlphaFoldDB" id="A0A8S3T5L5"/>
<dbReference type="InterPro" id="IPR000313">
    <property type="entry name" value="PWWP_dom"/>
</dbReference>
<dbReference type="GO" id="GO:0003682">
    <property type="term" value="F:chromatin binding"/>
    <property type="evidence" value="ECO:0007669"/>
    <property type="project" value="TreeGrafter"/>
</dbReference>
<dbReference type="CDD" id="cd20140">
    <property type="entry name" value="PWWP_PWWP2"/>
    <property type="match status" value="1"/>
</dbReference>
<name>A0A8S3T5L5_MYTED</name>